<evidence type="ECO:0000256" key="1">
    <source>
        <dbReference type="SAM" id="MobiDB-lite"/>
    </source>
</evidence>
<organism evidence="2 3">
    <name type="scientific">Baudoinia panamericana (strain UAMH 10762)</name>
    <name type="common">Angels' share fungus</name>
    <name type="synonym">Baudoinia compniacensis (strain UAMH 10762)</name>
    <dbReference type="NCBI Taxonomy" id="717646"/>
    <lineage>
        <taxon>Eukaryota</taxon>
        <taxon>Fungi</taxon>
        <taxon>Dikarya</taxon>
        <taxon>Ascomycota</taxon>
        <taxon>Pezizomycotina</taxon>
        <taxon>Dothideomycetes</taxon>
        <taxon>Dothideomycetidae</taxon>
        <taxon>Mycosphaerellales</taxon>
        <taxon>Teratosphaeriaceae</taxon>
        <taxon>Baudoinia</taxon>
    </lineage>
</organism>
<dbReference type="OrthoDB" id="2559882at2759"/>
<evidence type="ECO:0000313" key="2">
    <source>
        <dbReference type="EMBL" id="EMC98016.1"/>
    </source>
</evidence>
<dbReference type="Proteomes" id="UP000011761">
    <property type="component" value="Unassembled WGS sequence"/>
</dbReference>
<evidence type="ECO:0000313" key="3">
    <source>
        <dbReference type="Proteomes" id="UP000011761"/>
    </source>
</evidence>
<sequence>NEHGQGVSHAKDSQVPQKVQEKVPSGLEHQLPDSVHDTGSNKETGKVSHATGQSIVPQALQEGLPEKVEKIVPNAIHDTSGAK</sequence>
<keyword evidence="3" id="KW-1185">Reference proteome</keyword>
<gene>
    <name evidence="2" type="ORF">BAUCODRAFT_47566</name>
</gene>
<feature type="compositionally biased region" description="Basic and acidic residues" evidence="1">
    <location>
        <begin position="30"/>
        <end position="46"/>
    </location>
</feature>
<proteinExistence type="predicted"/>
<dbReference type="eggNOG" id="ENOG502SCX2">
    <property type="taxonomic scope" value="Eukaryota"/>
</dbReference>
<feature type="non-terminal residue" evidence="2">
    <location>
        <position position="1"/>
    </location>
</feature>
<accession>M2MMX0</accession>
<dbReference type="AlphaFoldDB" id="M2MMX0"/>
<name>M2MMX0_BAUPA</name>
<dbReference type="RefSeq" id="XP_007674537.1">
    <property type="nucleotide sequence ID" value="XM_007676347.1"/>
</dbReference>
<reference evidence="2 3" key="1">
    <citation type="journal article" date="2012" name="PLoS Pathog.">
        <title>Diverse lifestyles and strategies of plant pathogenesis encoded in the genomes of eighteen Dothideomycetes fungi.</title>
        <authorList>
            <person name="Ohm R.A."/>
            <person name="Feau N."/>
            <person name="Henrissat B."/>
            <person name="Schoch C.L."/>
            <person name="Horwitz B.A."/>
            <person name="Barry K.W."/>
            <person name="Condon B.J."/>
            <person name="Copeland A.C."/>
            <person name="Dhillon B."/>
            <person name="Glaser F."/>
            <person name="Hesse C.N."/>
            <person name="Kosti I."/>
            <person name="LaButti K."/>
            <person name="Lindquist E.A."/>
            <person name="Lucas S."/>
            <person name="Salamov A.A."/>
            <person name="Bradshaw R.E."/>
            <person name="Ciuffetti L."/>
            <person name="Hamelin R.C."/>
            <person name="Kema G.H.J."/>
            <person name="Lawrence C."/>
            <person name="Scott J.A."/>
            <person name="Spatafora J.W."/>
            <person name="Turgeon B.G."/>
            <person name="de Wit P.J.G.M."/>
            <person name="Zhong S."/>
            <person name="Goodwin S.B."/>
            <person name="Grigoriev I.V."/>
        </authorList>
    </citation>
    <scope>NUCLEOTIDE SEQUENCE [LARGE SCALE GENOMIC DNA]</scope>
    <source>
        <strain evidence="2 3">UAMH 10762</strain>
    </source>
</reference>
<feature type="non-terminal residue" evidence="2">
    <location>
        <position position="83"/>
    </location>
</feature>
<dbReference type="KEGG" id="bcom:BAUCODRAFT_47566"/>
<dbReference type="GeneID" id="19114717"/>
<feature type="region of interest" description="Disordered" evidence="1">
    <location>
        <begin position="1"/>
        <end position="53"/>
    </location>
</feature>
<dbReference type="EMBL" id="KB445553">
    <property type="protein sequence ID" value="EMC98016.1"/>
    <property type="molecule type" value="Genomic_DNA"/>
</dbReference>
<dbReference type="OMA" id="STNQHGQ"/>
<dbReference type="HOGENOM" id="CLU_162806_1_0_1"/>
<protein>
    <submittedName>
        <fullName evidence="2">Uncharacterized protein</fullName>
    </submittedName>
</protein>